<dbReference type="InterPro" id="IPR008841">
    <property type="entry name" value="Siphovirus-type_tail_N"/>
</dbReference>
<accession>A0ABY8J168</accession>
<evidence type="ECO:0000259" key="2">
    <source>
        <dbReference type="Pfam" id="PF22768"/>
    </source>
</evidence>
<feature type="domain" description="Siphovirus-type tail component RIFT-related" evidence="1">
    <location>
        <begin position="33"/>
        <end position="119"/>
    </location>
</feature>
<dbReference type="EMBL" id="CP121671">
    <property type="protein sequence ID" value="WFT76248.1"/>
    <property type="molecule type" value="Genomic_DNA"/>
</dbReference>
<dbReference type="Gene3D" id="2.60.120.860">
    <property type="match status" value="1"/>
</dbReference>
<evidence type="ECO:0000259" key="1">
    <source>
        <dbReference type="Pfam" id="PF05709"/>
    </source>
</evidence>
<dbReference type="Pfam" id="PF22768">
    <property type="entry name" value="SPP1_Dit"/>
    <property type="match status" value="1"/>
</dbReference>
<organism evidence="3 4">
    <name type="scientific">Halobacillus naozhouensis</name>
    <dbReference type="NCBI Taxonomy" id="554880"/>
    <lineage>
        <taxon>Bacteria</taxon>
        <taxon>Bacillati</taxon>
        <taxon>Bacillota</taxon>
        <taxon>Bacilli</taxon>
        <taxon>Bacillales</taxon>
        <taxon>Bacillaceae</taxon>
        <taxon>Halobacillus</taxon>
    </lineage>
</organism>
<keyword evidence="4" id="KW-1185">Reference proteome</keyword>
<evidence type="ECO:0000313" key="4">
    <source>
        <dbReference type="Proteomes" id="UP001221597"/>
    </source>
</evidence>
<proteinExistence type="predicted"/>
<dbReference type="RefSeq" id="WP_283078202.1">
    <property type="nucleotide sequence ID" value="NZ_CP121671.1"/>
</dbReference>
<dbReference type="Proteomes" id="UP001221597">
    <property type="component" value="Chromosome"/>
</dbReference>
<reference evidence="3 4" key="1">
    <citation type="submission" date="2023-04" db="EMBL/GenBank/DDBJ databases">
        <title>Genome sequence of Halobacillus naozhouensis KACC 21980.</title>
        <authorList>
            <person name="Kim S."/>
            <person name="Heo J."/>
            <person name="Kwon S.-W."/>
        </authorList>
    </citation>
    <scope>NUCLEOTIDE SEQUENCE [LARGE SCALE GENOMIC DNA]</scope>
    <source>
        <strain evidence="3 4">KCTC 13234</strain>
    </source>
</reference>
<sequence>MGGVIIPTITFTNARGERVTFTSGAYPYLLQSYEGVGELDADIQSQRAPYQDGSTYIDTLLQNRPLTLRVMIDANNPNTLASMKRHISKVFNPKLGEGLLSFERYGEVYEIQPVADGTPVFLSGPQNSAPTFQKIMINLIAHDPYWKDPQEVSRALKAYEGLFEFPFNFPIELGQEGDSTILENEGSVETPVQINIQGPVKNPRITNRTTGEYLQLNRTLSSDEILHIDTNEQNKRVEIYREGRVIEKAWGYLDDYSDFLMLLVGSNEIAYTADSGTTGAIEAIAWKNRYAGI</sequence>
<dbReference type="Pfam" id="PF05709">
    <property type="entry name" value="Sipho_tail"/>
    <property type="match status" value="1"/>
</dbReference>
<feature type="domain" description="Siphovirus-type tail component C-terminal" evidence="2">
    <location>
        <begin position="186"/>
        <end position="290"/>
    </location>
</feature>
<evidence type="ECO:0000313" key="3">
    <source>
        <dbReference type="EMBL" id="WFT76248.1"/>
    </source>
</evidence>
<gene>
    <name evidence="3" type="ORF">P9989_07760</name>
</gene>
<dbReference type="InterPro" id="IPR054738">
    <property type="entry name" value="Siphovirus-type_tail_C"/>
</dbReference>
<protein>
    <submittedName>
        <fullName evidence="3">Phage tail family protein</fullName>
    </submittedName>
</protein>
<name>A0ABY8J168_9BACI</name>